<organism evidence="2 3">
    <name type="scientific">Mameliella alba</name>
    <dbReference type="NCBI Taxonomy" id="561184"/>
    <lineage>
        <taxon>Bacteria</taxon>
        <taxon>Pseudomonadati</taxon>
        <taxon>Pseudomonadota</taxon>
        <taxon>Alphaproteobacteria</taxon>
        <taxon>Rhodobacterales</taxon>
        <taxon>Roseobacteraceae</taxon>
        <taxon>Mameliella</taxon>
    </lineage>
</organism>
<evidence type="ECO:0000256" key="1">
    <source>
        <dbReference type="SAM" id="MobiDB-lite"/>
    </source>
</evidence>
<evidence type="ECO:0000313" key="3">
    <source>
        <dbReference type="Proteomes" id="UP000030960"/>
    </source>
</evidence>
<dbReference type="PROSITE" id="PS51257">
    <property type="entry name" value="PROKAR_LIPOPROTEIN"/>
    <property type="match status" value="1"/>
</dbReference>
<dbReference type="EMBL" id="JSUQ01000017">
    <property type="protein sequence ID" value="KHQ51531.1"/>
    <property type="molecule type" value="Genomic_DNA"/>
</dbReference>
<protein>
    <recommendedName>
        <fullName evidence="4">Lipoprotein</fullName>
    </recommendedName>
</protein>
<dbReference type="AlphaFoldDB" id="A0A0B3S4B6"/>
<dbReference type="PATRIC" id="fig|1515334.3.peg.4059"/>
<dbReference type="RefSeq" id="WP_043144705.1">
    <property type="nucleotide sequence ID" value="NZ_FMZI01000008.1"/>
</dbReference>
<reference evidence="2 3" key="1">
    <citation type="submission" date="2014-10" db="EMBL/GenBank/DDBJ databases">
        <title>Genome sequence of Ponticoccus sp. strain UMTAT08 isolated from clonal culture of toxic dinoflagellate Alexandrium tamiyavanichii.</title>
        <authorList>
            <person name="Gan H.Y."/>
            <person name="Muhd D.-D."/>
            <person name="Mohd Noor M.E."/>
            <person name="Yeong Y.S."/>
            <person name="Usup G."/>
        </authorList>
    </citation>
    <scope>NUCLEOTIDE SEQUENCE [LARGE SCALE GENOMIC DNA]</scope>
    <source>
        <strain evidence="2 3">UMTAT08</strain>
    </source>
</reference>
<evidence type="ECO:0008006" key="4">
    <source>
        <dbReference type="Google" id="ProtNLM"/>
    </source>
</evidence>
<comment type="caution">
    <text evidence="2">The sequence shown here is derived from an EMBL/GenBank/DDBJ whole genome shotgun (WGS) entry which is preliminary data.</text>
</comment>
<accession>A0A225PGS8</accession>
<keyword evidence="3" id="KW-1185">Reference proteome</keyword>
<accession>A0A0B3S4B6</accession>
<name>A0A0B3S4B6_9RHOB</name>
<evidence type="ECO:0000313" key="2">
    <source>
        <dbReference type="EMBL" id="KHQ51531.1"/>
    </source>
</evidence>
<dbReference type="Proteomes" id="UP000030960">
    <property type="component" value="Unassembled WGS sequence"/>
</dbReference>
<proteinExistence type="predicted"/>
<gene>
    <name evidence="2" type="ORF">OA50_04026</name>
</gene>
<feature type="region of interest" description="Disordered" evidence="1">
    <location>
        <begin position="84"/>
        <end position="117"/>
    </location>
</feature>
<sequence>MGARVIRGGFVLCVGLFLAGCGDPLSGVPKYQDVPLADDAGQADVVTPETPRTPVTDAPPRRGLLGLFGARAAAAKRDDATELAAAGGATLDEDADRPRKRARAPRPGAPDAREIPFGTRLPYGQIARVCDAPRRKLGKKIEGYPERRSTYVLYDSAPDTSSARSFYLTGFDDGCARQFTAALVIFGSPESYEQIHYGPSGEAQPISETDKAYEKVKRRVCGVRKGKPCGSKMRRLERDTVFVSVYERFGSNPRWKNILLHDGEVVAMDMKD</sequence>